<sequence>MPAITTRPRDGKGDSVYDYSRKPENQVHALHLETINKIYYPYFICYYNHLSADDRFGTEEGKVAIEAMHSARSRCTEKRHAADLKAGKYLSKQRIYGDSENQRVVLERFRQVAGLWFTYATARLNGRGDEFDRMARAITNELVPPHD</sequence>
<name>A0ABS7MAT0_9SPHN</name>
<protein>
    <submittedName>
        <fullName evidence="1">Uncharacterized protein</fullName>
    </submittedName>
</protein>
<dbReference type="RefSeq" id="WP_201926903.1">
    <property type="nucleotide sequence ID" value="NZ_JAILXK010000001.1"/>
</dbReference>
<keyword evidence="2" id="KW-1185">Reference proteome</keyword>
<organism evidence="1 2">
    <name type="scientific">Sphingopyxis jiangsuensis</name>
    <dbReference type="NCBI Taxonomy" id="2871171"/>
    <lineage>
        <taxon>Bacteria</taxon>
        <taxon>Pseudomonadati</taxon>
        <taxon>Pseudomonadota</taxon>
        <taxon>Alphaproteobacteria</taxon>
        <taxon>Sphingomonadales</taxon>
        <taxon>Sphingomonadaceae</taxon>
        <taxon>Sphingopyxis</taxon>
    </lineage>
</organism>
<dbReference type="Proteomes" id="UP001166571">
    <property type="component" value="Unassembled WGS sequence"/>
</dbReference>
<evidence type="ECO:0000313" key="1">
    <source>
        <dbReference type="EMBL" id="MBY4635912.1"/>
    </source>
</evidence>
<proteinExistence type="predicted"/>
<gene>
    <name evidence="1" type="ORF">K5P26_02005</name>
</gene>
<dbReference type="EMBL" id="JAILXK010000001">
    <property type="protein sequence ID" value="MBY4635912.1"/>
    <property type="molecule type" value="Genomic_DNA"/>
</dbReference>
<reference evidence="1" key="1">
    <citation type="submission" date="2021-08" db="EMBL/GenBank/DDBJ databases">
        <title>Sphingopyxis panaciterrulae sp. nov., isolated from the surface water of the Yellow Sea.</title>
        <authorList>
            <person name="Gao Z."/>
            <person name="Zhang D."/>
            <person name="Zhang A."/>
        </authorList>
    </citation>
    <scope>NUCLEOTIDE SEQUENCE</scope>
    <source>
        <strain evidence="1">XHP0097</strain>
    </source>
</reference>
<evidence type="ECO:0000313" key="2">
    <source>
        <dbReference type="Proteomes" id="UP001166571"/>
    </source>
</evidence>
<accession>A0ABS7MAT0</accession>
<comment type="caution">
    <text evidence="1">The sequence shown here is derived from an EMBL/GenBank/DDBJ whole genome shotgun (WGS) entry which is preliminary data.</text>
</comment>